<name>A0AAN6ZTP6_9PEZI</name>
<dbReference type="Proteomes" id="UP001302745">
    <property type="component" value="Unassembled WGS sequence"/>
</dbReference>
<gene>
    <name evidence="2" type="ORF">C8A00DRAFT_18631</name>
</gene>
<dbReference type="PANTHER" id="PTHR40788:SF2">
    <property type="entry name" value="CLR5 DOMAIN-CONTAINING PROTEIN"/>
    <property type="match status" value="1"/>
</dbReference>
<accession>A0AAN6ZTP6</accession>
<feature type="region of interest" description="Disordered" evidence="1">
    <location>
        <begin position="212"/>
        <end position="250"/>
    </location>
</feature>
<reference evidence="2" key="2">
    <citation type="submission" date="2023-05" db="EMBL/GenBank/DDBJ databases">
        <authorList>
            <consortium name="Lawrence Berkeley National Laboratory"/>
            <person name="Steindorff A."/>
            <person name="Hensen N."/>
            <person name="Bonometti L."/>
            <person name="Westerberg I."/>
            <person name="Brannstrom I.O."/>
            <person name="Guillou S."/>
            <person name="Cros-Aarteil S."/>
            <person name="Calhoun S."/>
            <person name="Haridas S."/>
            <person name="Kuo A."/>
            <person name="Mondo S."/>
            <person name="Pangilinan J."/>
            <person name="Riley R."/>
            <person name="Labutti K."/>
            <person name="Andreopoulos B."/>
            <person name="Lipzen A."/>
            <person name="Chen C."/>
            <person name="Yanf M."/>
            <person name="Daum C."/>
            <person name="Ng V."/>
            <person name="Clum A."/>
            <person name="Ohm R."/>
            <person name="Martin F."/>
            <person name="Silar P."/>
            <person name="Natvig D."/>
            <person name="Lalanne C."/>
            <person name="Gautier V."/>
            <person name="Ament-Velasquez S.L."/>
            <person name="Kruys A."/>
            <person name="Hutchinson M.I."/>
            <person name="Powell A.J."/>
            <person name="Barry K."/>
            <person name="Miller A.N."/>
            <person name="Grigoriev I.V."/>
            <person name="Debuchy R."/>
            <person name="Gladieux P."/>
            <person name="Thoren M.H."/>
            <person name="Johannesson H."/>
        </authorList>
    </citation>
    <scope>NUCLEOTIDE SEQUENCE</scope>
    <source>
        <strain evidence="2">CBS 538.74</strain>
    </source>
</reference>
<sequence length="353" mass="39378">MDGILVEMQRLVETGAKGTEELSSLAARTIAQAGLQADLRCQLTRFRPRVFSRYHGICFERLLDDQMEKNMQDRFGSIHDPVLKMDEVLTPANFKHLAIHADPADGRFAYPVGKKRTEASTIAMQKAESQLDSFWLVFYSELEKHDTGVWQRITAITSSRVVARTPDWVQPAPTKPKTVVAAAVDDDAHSPFGLLNISSEGKGKIALLREASEKKEKVKTRGTADPSRAEEGQEKDEDEEPAPPPEATFRVSGRVMNIVHVLFPHPSEHNHPGEVLWSEFVHAMAAIGFATTRLFGSAWAFTPTGEEITLLSAQSIAIHMPHPGAKLRFEAARRIGRRLTRIYRLDASSFEKD</sequence>
<organism evidence="2 3">
    <name type="scientific">Chaetomidium leptoderma</name>
    <dbReference type="NCBI Taxonomy" id="669021"/>
    <lineage>
        <taxon>Eukaryota</taxon>
        <taxon>Fungi</taxon>
        <taxon>Dikarya</taxon>
        <taxon>Ascomycota</taxon>
        <taxon>Pezizomycotina</taxon>
        <taxon>Sordariomycetes</taxon>
        <taxon>Sordariomycetidae</taxon>
        <taxon>Sordariales</taxon>
        <taxon>Chaetomiaceae</taxon>
        <taxon>Chaetomidium</taxon>
    </lineage>
</organism>
<evidence type="ECO:0000313" key="2">
    <source>
        <dbReference type="EMBL" id="KAK4149724.1"/>
    </source>
</evidence>
<evidence type="ECO:0000256" key="1">
    <source>
        <dbReference type="SAM" id="MobiDB-lite"/>
    </source>
</evidence>
<comment type="caution">
    <text evidence="2">The sequence shown here is derived from an EMBL/GenBank/DDBJ whole genome shotgun (WGS) entry which is preliminary data.</text>
</comment>
<proteinExistence type="predicted"/>
<protein>
    <submittedName>
        <fullName evidence="2">Uncharacterized protein</fullName>
    </submittedName>
</protein>
<keyword evidence="3" id="KW-1185">Reference proteome</keyword>
<evidence type="ECO:0000313" key="3">
    <source>
        <dbReference type="Proteomes" id="UP001302745"/>
    </source>
</evidence>
<dbReference type="AlphaFoldDB" id="A0AAN6ZTP6"/>
<reference evidence="2" key="1">
    <citation type="journal article" date="2023" name="Mol. Phylogenet. Evol.">
        <title>Genome-scale phylogeny and comparative genomics of the fungal order Sordariales.</title>
        <authorList>
            <person name="Hensen N."/>
            <person name="Bonometti L."/>
            <person name="Westerberg I."/>
            <person name="Brannstrom I.O."/>
            <person name="Guillou S."/>
            <person name="Cros-Aarteil S."/>
            <person name="Calhoun S."/>
            <person name="Haridas S."/>
            <person name="Kuo A."/>
            <person name="Mondo S."/>
            <person name="Pangilinan J."/>
            <person name="Riley R."/>
            <person name="LaButti K."/>
            <person name="Andreopoulos B."/>
            <person name="Lipzen A."/>
            <person name="Chen C."/>
            <person name="Yan M."/>
            <person name="Daum C."/>
            <person name="Ng V."/>
            <person name="Clum A."/>
            <person name="Steindorff A."/>
            <person name="Ohm R.A."/>
            <person name="Martin F."/>
            <person name="Silar P."/>
            <person name="Natvig D.O."/>
            <person name="Lalanne C."/>
            <person name="Gautier V."/>
            <person name="Ament-Velasquez S.L."/>
            <person name="Kruys A."/>
            <person name="Hutchinson M.I."/>
            <person name="Powell A.J."/>
            <person name="Barry K."/>
            <person name="Miller A.N."/>
            <person name="Grigoriev I.V."/>
            <person name="Debuchy R."/>
            <person name="Gladieux P."/>
            <person name="Hiltunen Thoren M."/>
            <person name="Johannesson H."/>
        </authorList>
    </citation>
    <scope>NUCLEOTIDE SEQUENCE</scope>
    <source>
        <strain evidence="2">CBS 538.74</strain>
    </source>
</reference>
<dbReference type="EMBL" id="MU857130">
    <property type="protein sequence ID" value="KAK4149724.1"/>
    <property type="molecule type" value="Genomic_DNA"/>
</dbReference>
<dbReference type="PANTHER" id="PTHR40788">
    <property type="entry name" value="CLR5 DOMAIN-CONTAINING PROTEIN-RELATED"/>
    <property type="match status" value="1"/>
</dbReference>